<dbReference type="EMBL" id="MT631630">
    <property type="protein sequence ID" value="QNO55810.1"/>
    <property type="molecule type" value="Genomic_DNA"/>
</dbReference>
<organism evidence="1">
    <name type="scientific">Candidatus Methanophaga sp. ANME-1 ERB7</name>
    <dbReference type="NCBI Taxonomy" id="2759913"/>
    <lineage>
        <taxon>Archaea</taxon>
        <taxon>Methanobacteriati</taxon>
        <taxon>Methanobacteriota</taxon>
        <taxon>Stenosarchaea group</taxon>
        <taxon>Methanomicrobia</taxon>
        <taxon>Candidatus Methanophagales</taxon>
        <taxon>Candidatus Methanophagaceae</taxon>
        <taxon>Candidatus Methanophaga</taxon>
    </lineage>
</organism>
<protein>
    <submittedName>
        <fullName evidence="1">Uncharacterized protein</fullName>
    </submittedName>
</protein>
<gene>
    <name evidence="1" type="ORF">LEBEIBBM_00025</name>
</gene>
<reference evidence="1" key="1">
    <citation type="submission" date="2020-06" db="EMBL/GenBank/DDBJ databases">
        <title>Unique genomic features of the anaerobic methanotrophic archaea.</title>
        <authorList>
            <person name="Chadwick G.L."/>
            <person name="Skennerton C.T."/>
            <person name="Laso-Perez R."/>
            <person name="Leu A.O."/>
            <person name="Speth D.R."/>
            <person name="Yu H."/>
            <person name="Morgan-Lang C."/>
            <person name="Hatzenpichler R."/>
            <person name="Goudeau D."/>
            <person name="Malmstrom R."/>
            <person name="Brazelton W.J."/>
            <person name="Woyke T."/>
            <person name="Hallam S.J."/>
            <person name="Tyson G.W."/>
            <person name="Wegener G."/>
            <person name="Boetius A."/>
            <person name="Orphan V."/>
        </authorList>
    </citation>
    <scope>NUCLEOTIDE SEQUENCE</scope>
</reference>
<dbReference type="AlphaFoldDB" id="A0A7G9Z6C6"/>
<sequence>MYEKSKLKEAEYFYSRMVSETDNRDHLLFDLSAFLSAARSALQYAYKDAKTKGGGQQWYDNHITSSKVLAFFKEKRDFNVHTQPVPVNQHTSIQSTEVVRSSESTHIKKFDQTGRLIGEYSSEPSEPPPAPEIPPKVTHRFTFPDWSETEDVLQLCHLYLNELQRVVEDGQNNGFLTK</sequence>
<evidence type="ECO:0000313" key="1">
    <source>
        <dbReference type="EMBL" id="QNO55810.1"/>
    </source>
</evidence>
<name>A0A7G9Z6C6_9EURY</name>
<accession>A0A7G9Z6C6</accession>
<proteinExistence type="predicted"/>